<reference evidence="16" key="2">
    <citation type="submission" date="2023-11" db="UniProtKB">
        <authorList>
            <consortium name="WormBaseParasite"/>
        </authorList>
    </citation>
    <scope>IDENTIFICATION</scope>
</reference>
<proteinExistence type="inferred from homology"/>
<keyword evidence="6" id="KW-0067">ATP-binding</keyword>
<dbReference type="AlphaFoldDB" id="A0AA85JGD9"/>
<feature type="region of interest" description="Disordered" evidence="13">
    <location>
        <begin position="389"/>
        <end position="411"/>
    </location>
</feature>
<dbReference type="Gene3D" id="1.20.1060.20">
    <property type="match status" value="1"/>
</dbReference>
<dbReference type="Pfam" id="PF06470">
    <property type="entry name" value="SMC_hinge"/>
    <property type="match status" value="1"/>
</dbReference>
<accession>A0AA85JGD9</accession>
<evidence type="ECO:0000256" key="3">
    <source>
        <dbReference type="ARBA" id="ARBA00022618"/>
    </source>
</evidence>
<organism evidence="15 16">
    <name type="scientific">Trichobilharzia regenti</name>
    <name type="common">Nasal bird schistosome</name>
    <dbReference type="NCBI Taxonomy" id="157069"/>
    <lineage>
        <taxon>Eukaryota</taxon>
        <taxon>Metazoa</taxon>
        <taxon>Spiralia</taxon>
        <taxon>Lophotrochozoa</taxon>
        <taxon>Platyhelminthes</taxon>
        <taxon>Trematoda</taxon>
        <taxon>Digenea</taxon>
        <taxon>Strigeidida</taxon>
        <taxon>Schistosomatoidea</taxon>
        <taxon>Schistosomatidae</taxon>
        <taxon>Trichobilharzia</taxon>
    </lineage>
</organism>
<dbReference type="PIRSF" id="PIRSF005719">
    <property type="entry name" value="SMC"/>
    <property type="match status" value="1"/>
</dbReference>
<dbReference type="SUPFAM" id="SSF52540">
    <property type="entry name" value="P-loop containing nucleoside triphosphate hydrolases"/>
    <property type="match status" value="1"/>
</dbReference>
<evidence type="ECO:0000256" key="4">
    <source>
        <dbReference type="ARBA" id="ARBA00022741"/>
    </source>
</evidence>
<keyword evidence="9 11" id="KW-0539">Nucleus</keyword>
<evidence type="ECO:0000256" key="13">
    <source>
        <dbReference type="SAM" id="MobiDB-lite"/>
    </source>
</evidence>
<dbReference type="GO" id="GO:0005634">
    <property type="term" value="C:nucleus"/>
    <property type="evidence" value="ECO:0007669"/>
    <property type="project" value="UniProtKB-SubCell"/>
</dbReference>
<evidence type="ECO:0000256" key="10">
    <source>
        <dbReference type="ARBA" id="ARBA00023306"/>
    </source>
</evidence>
<feature type="coiled-coil region" evidence="12">
    <location>
        <begin position="451"/>
        <end position="512"/>
    </location>
</feature>
<feature type="compositionally biased region" description="Basic residues" evidence="13">
    <location>
        <begin position="1220"/>
        <end position="1233"/>
    </location>
</feature>
<dbReference type="InterPro" id="IPR003395">
    <property type="entry name" value="RecF/RecN/SMC_N"/>
</dbReference>
<dbReference type="InterPro" id="IPR024704">
    <property type="entry name" value="SMC"/>
</dbReference>
<keyword evidence="15" id="KW-1185">Reference proteome</keyword>
<dbReference type="InterPro" id="IPR010935">
    <property type="entry name" value="SMC_hinge"/>
</dbReference>
<dbReference type="GO" id="GO:0051301">
    <property type="term" value="P:cell division"/>
    <property type="evidence" value="ECO:0007669"/>
    <property type="project" value="UniProtKB-KW"/>
</dbReference>
<sequence length="1233" mass="139284">MYIKSLMIDGFKSYCQRTDIVGFDPQFNAITGLNGSGKSNILDAICFLLGITNLSHVRASNLHELVYKCGQAGITKAIVSAVFDNRDKASSPYGYEQFKELTITKQISIGGKTKYFINGTNATTTRVHDLFHSVQLNVNNPHFLIMQGRITKILNMKPPEILSLLEEAASTKLYENKKEVALKTIQKKDSKLREMDKIIAEDINPTIKKLREERSSYLEYEKIMREVSHLEKFIIAYDFTCLKEIKERSKDDLVTLEKNLKDEKARMEELRKLKEAVESRIEELCNQRDEYQGPMLEQLENAMSECQKADAVAKGASQRASESLRAAKKRVKAMEAQCIDLDEQLLCKHKAAEDAADGKQYRQTLKAFEEAKVKLEAAEKHLQAVKSGLSSGENGVTSSLSEQARTADTEKLSAETELAELNMREKYLKKELVKQEAAIIKAFGRISCSGESKEEVEQEKLKAQIAELSQQLARVEADDQAVGSEAELCGRQVNLVREANELRHQANRLSAQFPQLQFEYTNPEPNFDKRRVHGPVAKLFRIKDEKYAVALEVIAENKLQNIVVDTELTGKILLERGNLRQRVTMLPLTHIRGNPVPESVIERAQALFGKANVITALSLVDYDDALKPVMEYVFGDVLVCPDMDIAKRVAFHATIARRTVTLEGDVFDPQGTLSGGSRNPATQNLLTRIFEWRDVETAAENCEEKVAQGVIGIRNAKARAEKIRELREALNSCRHSLHISETEMRQTDKHRLHADLLATKDELKQVEKLMHEAKERLAQASKKAELAGEKAVNAVAEREKEQKNAEKALSEARQLLEKCAADVREKDALKEGLRLEAEELAKELENSKISLEKAKSSLEEAEKEEKLRIDGAKSSAEEFVKARKAVSQQRDKIDQTVKALSDAEKEASQLVQFLNQTNNAIDKLSHQIEMQNKESSEAYTRINQLLHSFPWIEREKHLFGVENTSYNFSTRDIPETRRRIQEIKEQKERLSRTVNMRAVNMLGSAEKQFSDLIRKRDIVLADKEKIQSVIDDLDKRKEEVLINAHTKVNADFCNIFSTLLPGTRARLSPPSGMTVLDGLEIKVAFGNVWKESLTELSGGQRSLAALSLILALLLFKPAPIYILDEVDAALDLSHTQNIGQLIKNHFRHSQFIVVSLKDGMFNNANVLFKTAFIDGVSTVTRHVPLQLQRHGGDDDDDDDDEDDSSDENNNNNKNKNQKQNQRKRRSRGNSRKL</sequence>
<reference evidence="15" key="1">
    <citation type="submission" date="2022-06" db="EMBL/GenBank/DDBJ databases">
        <authorList>
            <person name="Berger JAMES D."/>
            <person name="Berger JAMES D."/>
        </authorList>
    </citation>
    <scope>NUCLEOTIDE SEQUENCE [LARGE SCALE GENOMIC DNA]</scope>
</reference>
<evidence type="ECO:0000256" key="2">
    <source>
        <dbReference type="ARBA" id="ARBA00005231"/>
    </source>
</evidence>
<dbReference type="GO" id="GO:0005524">
    <property type="term" value="F:ATP binding"/>
    <property type="evidence" value="ECO:0007669"/>
    <property type="project" value="UniProtKB-KW"/>
</dbReference>
<keyword evidence="8" id="KW-0226">DNA condensation</keyword>
<keyword evidence="7 12" id="KW-0175">Coiled coil</keyword>
<dbReference type="GO" id="GO:0030261">
    <property type="term" value="P:chromosome condensation"/>
    <property type="evidence" value="ECO:0007669"/>
    <property type="project" value="UniProtKB-KW"/>
</dbReference>
<evidence type="ECO:0000256" key="9">
    <source>
        <dbReference type="ARBA" id="ARBA00023242"/>
    </source>
</evidence>
<evidence type="ECO:0000256" key="8">
    <source>
        <dbReference type="ARBA" id="ARBA00023067"/>
    </source>
</evidence>
<feature type="coiled-coil region" evidence="12">
    <location>
        <begin position="317"/>
        <end position="381"/>
    </location>
</feature>
<evidence type="ECO:0000256" key="6">
    <source>
        <dbReference type="ARBA" id="ARBA00022840"/>
    </source>
</evidence>
<feature type="region of interest" description="Disordered" evidence="13">
    <location>
        <begin position="1185"/>
        <end position="1233"/>
    </location>
</feature>
<comment type="similarity">
    <text evidence="2">Belongs to the SMC family. SMC2 subfamily.</text>
</comment>
<evidence type="ECO:0000256" key="7">
    <source>
        <dbReference type="ARBA" id="ARBA00023054"/>
    </source>
</evidence>
<keyword evidence="5" id="KW-0498">Mitosis</keyword>
<comment type="subcellular location">
    <subcellularLocation>
        <location evidence="1 11">Nucleus</location>
    </subcellularLocation>
</comment>
<dbReference type="SUPFAM" id="SSF75553">
    <property type="entry name" value="Smc hinge domain"/>
    <property type="match status" value="1"/>
</dbReference>
<dbReference type="InterPro" id="IPR027417">
    <property type="entry name" value="P-loop_NTPase"/>
</dbReference>
<feature type="coiled-coil region" evidence="12">
    <location>
        <begin position="756"/>
        <end position="934"/>
    </location>
</feature>
<feature type="compositionally biased region" description="Low complexity" evidence="13">
    <location>
        <begin position="1207"/>
        <end position="1219"/>
    </location>
</feature>
<dbReference type="PANTHER" id="PTHR43977">
    <property type="entry name" value="STRUCTURAL MAINTENANCE OF CHROMOSOMES PROTEIN 3"/>
    <property type="match status" value="1"/>
</dbReference>
<dbReference type="CDD" id="cd03273">
    <property type="entry name" value="ABC_SMC2_euk"/>
    <property type="match status" value="1"/>
</dbReference>
<dbReference type="Pfam" id="PF02463">
    <property type="entry name" value="SMC_N"/>
    <property type="match status" value="1"/>
</dbReference>
<evidence type="ECO:0000259" key="14">
    <source>
        <dbReference type="SMART" id="SM00968"/>
    </source>
</evidence>
<evidence type="ECO:0000256" key="12">
    <source>
        <dbReference type="SAM" id="Coils"/>
    </source>
</evidence>
<dbReference type="InterPro" id="IPR036277">
    <property type="entry name" value="SMC_hinge_sf"/>
</dbReference>
<evidence type="ECO:0000256" key="1">
    <source>
        <dbReference type="ARBA" id="ARBA00004123"/>
    </source>
</evidence>
<keyword evidence="3" id="KW-0132">Cell division</keyword>
<dbReference type="WBParaSite" id="TREG1_28640.1">
    <property type="protein sequence ID" value="TREG1_28640.1"/>
    <property type="gene ID" value="TREG1_28640"/>
</dbReference>
<feature type="compositionally biased region" description="Acidic residues" evidence="13">
    <location>
        <begin position="1193"/>
        <end position="1206"/>
    </location>
</feature>
<dbReference type="SMART" id="SM00968">
    <property type="entry name" value="SMC_hinge"/>
    <property type="match status" value="1"/>
</dbReference>
<keyword evidence="4" id="KW-0547">Nucleotide-binding</keyword>
<evidence type="ECO:0000256" key="5">
    <source>
        <dbReference type="ARBA" id="ARBA00022776"/>
    </source>
</evidence>
<dbReference type="InterPro" id="IPR027120">
    <property type="entry name" value="Smc2_ABC"/>
</dbReference>
<evidence type="ECO:0000313" key="16">
    <source>
        <dbReference type="WBParaSite" id="TREG1_28640.1"/>
    </source>
</evidence>
<dbReference type="Gene3D" id="3.30.70.1620">
    <property type="match status" value="1"/>
</dbReference>
<keyword evidence="10" id="KW-0131">Cell cycle</keyword>
<dbReference type="Proteomes" id="UP000050795">
    <property type="component" value="Unassembled WGS sequence"/>
</dbReference>
<feature type="compositionally biased region" description="Polar residues" evidence="13">
    <location>
        <begin position="389"/>
        <end position="404"/>
    </location>
</feature>
<evidence type="ECO:0000256" key="11">
    <source>
        <dbReference type="PIRNR" id="PIRNR005719"/>
    </source>
</evidence>
<dbReference type="GO" id="GO:0016887">
    <property type="term" value="F:ATP hydrolysis activity"/>
    <property type="evidence" value="ECO:0007669"/>
    <property type="project" value="InterPro"/>
</dbReference>
<dbReference type="FunFam" id="3.40.50.300:FF:000385">
    <property type="entry name" value="Structural maintenance of chromosomes 2"/>
    <property type="match status" value="1"/>
</dbReference>
<feature type="domain" description="SMC hinge" evidence="14">
    <location>
        <begin position="530"/>
        <end position="650"/>
    </location>
</feature>
<name>A0AA85JGD9_TRIRE</name>
<protein>
    <recommendedName>
        <fullName evidence="11">Structural maintenance of chromosomes protein</fullName>
    </recommendedName>
</protein>
<dbReference type="GO" id="GO:0005694">
    <property type="term" value="C:chromosome"/>
    <property type="evidence" value="ECO:0007669"/>
    <property type="project" value="InterPro"/>
</dbReference>
<dbReference type="Gene3D" id="3.40.50.300">
    <property type="entry name" value="P-loop containing nucleotide triphosphate hydrolases"/>
    <property type="match status" value="2"/>
</dbReference>
<feature type="coiled-coil region" evidence="12">
    <location>
        <begin position="246"/>
        <end position="287"/>
    </location>
</feature>
<evidence type="ECO:0000313" key="15">
    <source>
        <dbReference type="Proteomes" id="UP000050795"/>
    </source>
</evidence>